<feature type="domain" description="Alpha/beta hydrolase fold-3" evidence="2">
    <location>
        <begin position="62"/>
        <end position="267"/>
    </location>
</feature>
<dbReference type="Pfam" id="PF07859">
    <property type="entry name" value="Abhydrolase_3"/>
    <property type="match status" value="1"/>
</dbReference>
<keyword evidence="1 3" id="KW-0378">Hydrolase</keyword>
<gene>
    <name evidence="3" type="ORF">FHE72_04665</name>
</gene>
<dbReference type="AlphaFoldDB" id="A0A6I6UNX0"/>
<dbReference type="RefSeq" id="WP_159361388.1">
    <property type="nucleotide sequence ID" value="NZ_CP047394.1"/>
</dbReference>
<dbReference type="InterPro" id="IPR050300">
    <property type="entry name" value="GDXG_lipolytic_enzyme"/>
</dbReference>
<evidence type="ECO:0000259" key="2">
    <source>
        <dbReference type="Pfam" id="PF07859"/>
    </source>
</evidence>
<evidence type="ECO:0000313" key="4">
    <source>
        <dbReference type="Proteomes" id="UP000465062"/>
    </source>
</evidence>
<reference evidence="3 4" key="1">
    <citation type="submission" date="2019-06" db="EMBL/GenBank/DDBJ databases">
        <title>An operon consisting of a P-type ATPase gene and a transcriptional regular gene given the different cadmium resistance in Bacillus vietamensis 151-6 and Bacillus marisflavi 151-25.</title>
        <authorList>
            <person name="Yu X."/>
        </authorList>
    </citation>
    <scope>NUCLEOTIDE SEQUENCE [LARGE SCALE GENOMIC DNA]</scope>
    <source>
        <strain evidence="3 4">151-6</strain>
    </source>
</reference>
<dbReference type="GO" id="GO:0016787">
    <property type="term" value="F:hydrolase activity"/>
    <property type="evidence" value="ECO:0007669"/>
    <property type="project" value="UniProtKB-KW"/>
</dbReference>
<dbReference type="EMBL" id="CP047394">
    <property type="protein sequence ID" value="QHE60412.1"/>
    <property type="molecule type" value="Genomic_DNA"/>
</dbReference>
<dbReference type="InterPro" id="IPR029058">
    <property type="entry name" value="AB_hydrolase_fold"/>
</dbReference>
<evidence type="ECO:0000313" key="3">
    <source>
        <dbReference type="EMBL" id="QHE60412.1"/>
    </source>
</evidence>
<proteinExistence type="predicted"/>
<evidence type="ECO:0000256" key="1">
    <source>
        <dbReference type="ARBA" id="ARBA00022801"/>
    </source>
</evidence>
<organism evidence="3 4">
    <name type="scientific">Rossellomorea vietnamensis</name>
    <dbReference type="NCBI Taxonomy" id="218284"/>
    <lineage>
        <taxon>Bacteria</taxon>
        <taxon>Bacillati</taxon>
        <taxon>Bacillota</taxon>
        <taxon>Bacilli</taxon>
        <taxon>Bacillales</taxon>
        <taxon>Bacillaceae</taxon>
        <taxon>Rossellomorea</taxon>
    </lineage>
</organism>
<dbReference type="KEGG" id="bvq:FHE72_04665"/>
<dbReference type="PANTHER" id="PTHR48081:SF8">
    <property type="entry name" value="ALPHA_BETA HYDROLASE FOLD-3 DOMAIN-CONTAINING PROTEIN-RELATED"/>
    <property type="match status" value="1"/>
</dbReference>
<dbReference type="Gene3D" id="3.40.50.1820">
    <property type="entry name" value="alpha/beta hydrolase"/>
    <property type="match status" value="1"/>
</dbReference>
<accession>A0A6I6UNX0</accession>
<name>A0A6I6UNX0_9BACI</name>
<dbReference type="PANTHER" id="PTHR48081">
    <property type="entry name" value="AB HYDROLASE SUPERFAMILY PROTEIN C4A8.06C"/>
    <property type="match status" value="1"/>
</dbReference>
<protein>
    <submittedName>
        <fullName evidence="3">Alpha/beta hydrolase fold domain-containing protein</fullName>
    </submittedName>
</protein>
<dbReference type="SUPFAM" id="SSF53474">
    <property type="entry name" value="alpha/beta-Hydrolases"/>
    <property type="match status" value="1"/>
</dbReference>
<dbReference type="Proteomes" id="UP000465062">
    <property type="component" value="Chromosome"/>
</dbReference>
<sequence>MFPMIIAKLLRLYSTQSKNPPMIPQQKVKMKKDVFVETSVGPTSISFYYPFAAKQKKLPVYINFHGGAFIMNDKELDDPYCRYLANQAECVVLNVEYGKAPEYPFPTAIEQGYEIIQWMKGRAEELGIDAEKVMVGGQSSGANIAAALCLYLEEKGDEQPLLQVLSCPMLDFVTPHAEKPEPGWWRSRFPGVAHFIHMCYLPVKEQAGHLLASPVRAEVNDRLASALILIAESDAFRPEAECYAGKLKAAGVNVQEELFRSCSHAFTHLGPKEKAEEAWQLIAGKIKAVAQAPLAKHIQRFPLKGERV</sequence>
<dbReference type="InterPro" id="IPR013094">
    <property type="entry name" value="AB_hydrolase_3"/>
</dbReference>